<dbReference type="RefSeq" id="WP_014254215.1">
    <property type="nucleotide sequence ID" value="NC_016627.1"/>
</dbReference>
<reference evidence="3" key="1">
    <citation type="submission" date="2011-12" db="EMBL/GenBank/DDBJ databases">
        <title>Complete sequence of Clostridium clariflavum DSM 19732.</title>
        <authorList>
            <consortium name="US DOE Joint Genome Institute"/>
            <person name="Lucas S."/>
            <person name="Han J."/>
            <person name="Lapidus A."/>
            <person name="Cheng J.-F."/>
            <person name="Goodwin L."/>
            <person name="Pitluck S."/>
            <person name="Peters L."/>
            <person name="Teshima H."/>
            <person name="Detter J.C."/>
            <person name="Han C."/>
            <person name="Tapia R."/>
            <person name="Land M."/>
            <person name="Hauser L."/>
            <person name="Kyrpides N."/>
            <person name="Ivanova N."/>
            <person name="Pagani I."/>
            <person name="Kitzmiller T."/>
            <person name="Lynd L."/>
            <person name="Izquierdo J."/>
            <person name="Woyke T."/>
        </authorList>
    </citation>
    <scope>NUCLEOTIDE SEQUENCE [LARGE SCALE GENOMIC DNA]</scope>
    <source>
        <strain evidence="3">DSM 19732 / NBRC 101661 / EBR45</strain>
    </source>
</reference>
<proteinExistence type="predicted"/>
<keyword evidence="3" id="KW-1185">Reference proteome</keyword>
<dbReference type="OrthoDB" id="155250at2"/>
<dbReference type="Proteomes" id="UP000005435">
    <property type="component" value="Chromosome"/>
</dbReference>
<evidence type="ECO:0000313" key="3">
    <source>
        <dbReference type="Proteomes" id="UP000005435"/>
    </source>
</evidence>
<dbReference type="HOGENOM" id="CLU_110721_0_0_9"/>
<name>G8LWH0_ACECE</name>
<gene>
    <name evidence="2" type="ordered locus">Clocl_0918</name>
</gene>
<dbReference type="CDD" id="cd00077">
    <property type="entry name" value="HDc"/>
    <property type="match status" value="1"/>
</dbReference>
<dbReference type="InterPro" id="IPR006674">
    <property type="entry name" value="HD_domain"/>
</dbReference>
<dbReference type="Pfam" id="PF01966">
    <property type="entry name" value="HD"/>
    <property type="match status" value="1"/>
</dbReference>
<organism evidence="2 3">
    <name type="scientific">Acetivibrio clariflavus (strain DSM 19732 / NBRC 101661 / EBR45)</name>
    <name type="common">Clostridium clariflavum</name>
    <dbReference type="NCBI Taxonomy" id="720554"/>
    <lineage>
        <taxon>Bacteria</taxon>
        <taxon>Bacillati</taxon>
        <taxon>Bacillota</taxon>
        <taxon>Clostridia</taxon>
        <taxon>Eubacteriales</taxon>
        <taxon>Oscillospiraceae</taxon>
        <taxon>Acetivibrio</taxon>
    </lineage>
</organism>
<sequence length="179" mass="20712">MCKKSELINEMIRYYAGDVKRINHFMKVYSFAKTIGEMEKLEIEKQEVLELAAIVHDIGIKVSEQKYNSSAGKYQEIEGPSIAKEFLQKLGYSEKVILRVCHLVGHHHTYTAIDDVDFQILVEADFLINIHEENMDKDTIYKIRDNYFKTKSGIDFLNKMYLSDFLNSSINSKTLSGEV</sequence>
<protein>
    <submittedName>
        <fullName evidence="2">Putative HD superfamily hydrolase involved in NAD metabolism</fullName>
    </submittedName>
</protein>
<keyword evidence="2" id="KW-0378">Hydrolase</keyword>
<dbReference type="KEGG" id="ccl:Clocl_0918"/>
<dbReference type="eggNOG" id="COG1418">
    <property type="taxonomic scope" value="Bacteria"/>
</dbReference>
<feature type="domain" description="HD" evidence="1">
    <location>
        <begin position="21"/>
        <end position="112"/>
    </location>
</feature>
<dbReference type="GO" id="GO:0016787">
    <property type="term" value="F:hydrolase activity"/>
    <property type="evidence" value="ECO:0007669"/>
    <property type="project" value="UniProtKB-KW"/>
</dbReference>
<evidence type="ECO:0000313" key="2">
    <source>
        <dbReference type="EMBL" id="AEV67596.1"/>
    </source>
</evidence>
<reference evidence="2 3" key="2">
    <citation type="journal article" date="2012" name="Stand. Genomic Sci.">
        <title>Complete Genome Sequence of Clostridium clariflavum DSM 19732.</title>
        <authorList>
            <person name="Izquierdo J.A."/>
            <person name="Goodwin L."/>
            <person name="Davenport K.W."/>
            <person name="Teshima H."/>
            <person name="Bruce D."/>
            <person name="Detter C."/>
            <person name="Tapia R."/>
            <person name="Han S."/>
            <person name="Land M."/>
            <person name="Hauser L."/>
            <person name="Jeffries C.D."/>
            <person name="Han J."/>
            <person name="Pitluck S."/>
            <person name="Nolan M."/>
            <person name="Chen A."/>
            <person name="Huntemann M."/>
            <person name="Mavromatis K."/>
            <person name="Mikhailova N."/>
            <person name="Liolios K."/>
            <person name="Woyke T."/>
            <person name="Lynd L.R."/>
        </authorList>
    </citation>
    <scope>NUCLEOTIDE SEQUENCE [LARGE SCALE GENOMIC DNA]</scope>
    <source>
        <strain evidence="3">DSM 19732 / NBRC 101661 / EBR45</strain>
    </source>
</reference>
<dbReference type="InterPro" id="IPR003607">
    <property type="entry name" value="HD/PDEase_dom"/>
</dbReference>
<evidence type="ECO:0000259" key="1">
    <source>
        <dbReference type="Pfam" id="PF01966"/>
    </source>
</evidence>
<dbReference type="SUPFAM" id="SSF109604">
    <property type="entry name" value="HD-domain/PDEase-like"/>
    <property type="match status" value="1"/>
</dbReference>
<dbReference type="Gene3D" id="1.10.3210.10">
    <property type="entry name" value="Hypothetical protein af1432"/>
    <property type="match status" value="1"/>
</dbReference>
<dbReference type="AlphaFoldDB" id="G8LWH0"/>
<dbReference type="STRING" id="720554.Clocl_0918"/>
<dbReference type="EMBL" id="CP003065">
    <property type="protein sequence ID" value="AEV67596.1"/>
    <property type="molecule type" value="Genomic_DNA"/>
</dbReference>
<accession>G8LWH0</accession>